<feature type="transmembrane region" description="Helical" evidence="4">
    <location>
        <begin position="7"/>
        <end position="31"/>
    </location>
</feature>
<dbReference type="GO" id="GO:0007155">
    <property type="term" value="P:cell adhesion"/>
    <property type="evidence" value="ECO:0007669"/>
    <property type="project" value="InterPro"/>
</dbReference>
<evidence type="ECO:0000256" key="3">
    <source>
        <dbReference type="RuleBase" id="RU000389"/>
    </source>
</evidence>
<keyword evidence="4" id="KW-1133">Transmembrane helix</keyword>
<dbReference type="Pfam" id="PF07963">
    <property type="entry name" value="N_methyl"/>
    <property type="match status" value="1"/>
</dbReference>
<dbReference type="AlphaFoldDB" id="A0A7V8GK75"/>
<dbReference type="NCBIfam" id="TIGR02532">
    <property type="entry name" value="IV_pilin_GFxxxE"/>
    <property type="match status" value="1"/>
</dbReference>
<dbReference type="Gene3D" id="3.30.700.10">
    <property type="entry name" value="Glycoprotein, Type 4 Pilin"/>
    <property type="match status" value="1"/>
</dbReference>
<keyword evidence="6" id="KW-1185">Reference proteome</keyword>
<dbReference type="PANTHER" id="PTHR30093">
    <property type="entry name" value="GENERAL SECRETION PATHWAY PROTEIN G"/>
    <property type="match status" value="1"/>
</dbReference>
<protein>
    <submittedName>
        <fullName evidence="5">Pilin</fullName>
    </submittedName>
</protein>
<keyword evidence="4" id="KW-0812">Transmembrane</keyword>
<dbReference type="EMBL" id="MWIP01000022">
    <property type="protein sequence ID" value="KAF1684802.1"/>
    <property type="molecule type" value="Genomic_DNA"/>
</dbReference>
<gene>
    <name evidence="5" type="ORF">B1992_14325</name>
</gene>
<dbReference type="InterPro" id="IPR045584">
    <property type="entry name" value="Pilin-like"/>
</dbReference>
<evidence type="ECO:0000256" key="2">
    <source>
        <dbReference type="ARBA" id="ARBA00022481"/>
    </source>
</evidence>
<dbReference type="SUPFAM" id="SSF54523">
    <property type="entry name" value="Pili subunits"/>
    <property type="match status" value="1"/>
</dbReference>
<accession>A0A7V8GK75</accession>
<name>A0A7V8GK75_9GAMM</name>
<evidence type="ECO:0000256" key="4">
    <source>
        <dbReference type="SAM" id="Phobius"/>
    </source>
</evidence>
<dbReference type="PANTHER" id="PTHR30093:SF34">
    <property type="entry name" value="PREPILIN PEPTIDASE-DEPENDENT PROTEIN D"/>
    <property type="match status" value="1"/>
</dbReference>
<dbReference type="GO" id="GO:0043107">
    <property type="term" value="P:type IV pilus-dependent motility"/>
    <property type="evidence" value="ECO:0007669"/>
    <property type="project" value="TreeGrafter"/>
</dbReference>
<evidence type="ECO:0000313" key="5">
    <source>
        <dbReference type="EMBL" id="KAF1684802.1"/>
    </source>
</evidence>
<organism evidence="5 6">
    <name type="scientific">Pseudoxanthomonas broegbernensis</name>
    <dbReference type="NCBI Taxonomy" id="83619"/>
    <lineage>
        <taxon>Bacteria</taxon>
        <taxon>Pseudomonadati</taxon>
        <taxon>Pseudomonadota</taxon>
        <taxon>Gammaproteobacteria</taxon>
        <taxon>Lysobacterales</taxon>
        <taxon>Lysobacteraceae</taxon>
        <taxon>Pseudoxanthomonas</taxon>
    </lineage>
</organism>
<dbReference type="PROSITE" id="PS00409">
    <property type="entry name" value="PROKAR_NTER_METHYL"/>
    <property type="match status" value="1"/>
</dbReference>
<evidence type="ECO:0000313" key="6">
    <source>
        <dbReference type="Proteomes" id="UP000462066"/>
    </source>
</evidence>
<dbReference type="Pfam" id="PF00114">
    <property type="entry name" value="Pilin"/>
    <property type="match status" value="1"/>
</dbReference>
<comment type="similarity">
    <text evidence="1 3">Belongs to the N-Me-Phe pilin family.</text>
</comment>
<dbReference type="Proteomes" id="UP000462066">
    <property type="component" value="Unassembled WGS sequence"/>
</dbReference>
<proteinExistence type="inferred from homology"/>
<keyword evidence="4" id="KW-0472">Membrane</keyword>
<keyword evidence="3" id="KW-0281">Fimbrium</keyword>
<dbReference type="InterPro" id="IPR012902">
    <property type="entry name" value="N_methyl_site"/>
</dbReference>
<dbReference type="GO" id="GO:0044096">
    <property type="term" value="C:type IV pilus"/>
    <property type="evidence" value="ECO:0007669"/>
    <property type="project" value="TreeGrafter"/>
</dbReference>
<dbReference type="InterPro" id="IPR001082">
    <property type="entry name" value="Pilin"/>
</dbReference>
<keyword evidence="2" id="KW-0488">Methylation</keyword>
<sequence>MKKNMQGFTLIELMIVIAIIAILVAIALPAYQDYTIRTKAGEGLSVAAGAKLAVAETAQSLGNLSSVTQSNSGYSFSASKYVASVTIANGGTISVSTQSTGADTAITYTIAPTANDGRIDWTCVGSASKTSQLPASCR</sequence>
<dbReference type="RefSeq" id="WP_162312191.1">
    <property type="nucleotide sequence ID" value="NZ_JACHGU010000012.1"/>
</dbReference>
<comment type="caution">
    <text evidence="5">The sequence shown here is derived from an EMBL/GenBank/DDBJ whole genome shotgun (WGS) entry which is preliminary data.</text>
</comment>
<reference evidence="5 6" key="1">
    <citation type="submission" date="2017-10" db="EMBL/GenBank/DDBJ databases">
        <title>Whole genome sequencing of Pseudoxanthomonas broegbernensis DSM 12573(T).</title>
        <authorList>
            <person name="Kumar S."/>
            <person name="Bansal K."/>
            <person name="Kaur A."/>
            <person name="Patil P."/>
            <person name="Sharma S."/>
            <person name="Patil P.B."/>
        </authorList>
    </citation>
    <scope>NUCLEOTIDE SEQUENCE [LARGE SCALE GENOMIC DNA]</scope>
    <source>
        <strain evidence="5 6">DSM 12573</strain>
    </source>
</reference>
<evidence type="ECO:0000256" key="1">
    <source>
        <dbReference type="ARBA" id="ARBA00005233"/>
    </source>
</evidence>